<evidence type="ECO:0000256" key="6">
    <source>
        <dbReference type="RuleBase" id="RU367018"/>
    </source>
</evidence>
<dbReference type="Gramene" id="ONK68100">
    <property type="protein sequence ID" value="ONK68100"/>
    <property type="gene ID" value="A4U43_C05F7450"/>
</dbReference>
<dbReference type="SMART" id="SM00575">
    <property type="entry name" value="ZnF_PMZ"/>
    <property type="match status" value="1"/>
</dbReference>
<comment type="subcellular location">
    <subcellularLocation>
        <location evidence="6">Nucleus</location>
    </subcellularLocation>
</comment>
<feature type="region of interest" description="Disordered" evidence="7">
    <location>
        <begin position="206"/>
        <end position="276"/>
    </location>
</feature>
<evidence type="ECO:0000256" key="1">
    <source>
        <dbReference type="ARBA" id="ARBA00005889"/>
    </source>
</evidence>
<feature type="compositionally biased region" description="Polar residues" evidence="7">
    <location>
        <begin position="254"/>
        <end position="275"/>
    </location>
</feature>
<evidence type="ECO:0000256" key="7">
    <source>
        <dbReference type="SAM" id="MobiDB-lite"/>
    </source>
</evidence>
<name>A0A5P1EVF7_ASPOF</name>
<reference evidence="10" key="1">
    <citation type="journal article" date="2017" name="Nat. Commun.">
        <title>The asparagus genome sheds light on the origin and evolution of a young Y chromosome.</title>
        <authorList>
            <person name="Harkess A."/>
            <person name="Zhou J."/>
            <person name="Xu C."/>
            <person name="Bowers J.E."/>
            <person name="Van der Hulst R."/>
            <person name="Ayyampalayam S."/>
            <person name="Mercati F."/>
            <person name="Riccardi P."/>
            <person name="McKain M.R."/>
            <person name="Kakrana A."/>
            <person name="Tang H."/>
            <person name="Ray J."/>
            <person name="Groenendijk J."/>
            <person name="Arikit S."/>
            <person name="Mathioni S.M."/>
            <person name="Nakano M."/>
            <person name="Shan H."/>
            <person name="Telgmann-Rauber A."/>
            <person name="Kanno A."/>
            <person name="Yue Z."/>
            <person name="Chen H."/>
            <person name="Li W."/>
            <person name="Chen Y."/>
            <person name="Xu X."/>
            <person name="Zhang Y."/>
            <person name="Luo S."/>
            <person name="Chen H."/>
            <person name="Gao J."/>
            <person name="Mao Z."/>
            <person name="Pires J.C."/>
            <person name="Luo M."/>
            <person name="Kudrna D."/>
            <person name="Wing R.A."/>
            <person name="Meyers B.C."/>
            <person name="Yi K."/>
            <person name="Kong H."/>
            <person name="Lavrijsen P."/>
            <person name="Sunseri F."/>
            <person name="Falavigna A."/>
            <person name="Ye Y."/>
            <person name="Leebens-Mack J.H."/>
            <person name="Chen G."/>
        </authorList>
    </citation>
    <scope>NUCLEOTIDE SEQUENCE [LARGE SCALE GENOMIC DNA]</scope>
    <source>
        <strain evidence="10">cv. DH0086</strain>
    </source>
</reference>
<dbReference type="InterPro" id="IPR031052">
    <property type="entry name" value="FHY3/FAR1"/>
</dbReference>
<keyword evidence="10" id="KW-1185">Reference proteome</keyword>
<evidence type="ECO:0000256" key="5">
    <source>
        <dbReference type="PROSITE-ProRule" id="PRU00325"/>
    </source>
</evidence>
<feature type="domain" description="SWIM-type" evidence="8">
    <location>
        <begin position="84"/>
        <end position="122"/>
    </location>
</feature>
<dbReference type="PANTHER" id="PTHR31669:SF305">
    <property type="entry name" value="PROTEIN FAR1-RELATED SEQUENCE"/>
    <property type="match status" value="1"/>
</dbReference>
<gene>
    <name evidence="9" type="ORF">A4U43_C05F7450</name>
</gene>
<evidence type="ECO:0000313" key="10">
    <source>
        <dbReference type="Proteomes" id="UP000243459"/>
    </source>
</evidence>
<dbReference type="GO" id="GO:0005634">
    <property type="term" value="C:nucleus"/>
    <property type="evidence" value="ECO:0007669"/>
    <property type="project" value="UniProtKB-SubCell"/>
</dbReference>
<evidence type="ECO:0000256" key="2">
    <source>
        <dbReference type="ARBA" id="ARBA00022723"/>
    </source>
</evidence>
<keyword evidence="6" id="KW-0539">Nucleus</keyword>
<keyword evidence="4 6" id="KW-0862">Zinc</keyword>
<accession>A0A5P1EVF7</accession>
<organism evidence="9 10">
    <name type="scientific">Asparagus officinalis</name>
    <name type="common">Garden asparagus</name>
    <dbReference type="NCBI Taxonomy" id="4686"/>
    <lineage>
        <taxon>Eukaryota</taxon>
        <taxon>Viridiplantae</taxon>
        <taxon>Streptophyta</taxon>
        <taxon>Embryophyta</taxon>
        <taxon>Tracheophyta</taxon>
        <taxon>Spermatophyta</taxon>
        <taxon>Magnoliopsida</taxon>
        <taxon>Liliopsida</taxon>
        <taxon>Asparagales</taxon>
        <taxon>Asparagaceae</taxon>
        <taxon>Asparagoideae</taxon>
        <taxon>Asparagus</taxon>
    </lineage>
</organism>
<dbReference type="PROSITE" id="PS50966">
    <property type="entry name" value="ZF_SWIM"/>
    <property type="match status" value="1"/>
</dbReference>
<proteinExistence type="inferred from homology"/>
<dbReference type="GO" id="GO:0006355">
    <property type="term" value="P:regulation of DNA-templated transcription"/>
    <property type="evidence" value="ECO:0007669"/>
    <property type="project" value="UniProtKB-UniRule"/>
</dbReference>
<sequence>MEQYHNALVQFRKKELHEDFRSRQTKPVLLVDMPMLNEAAESYTRLIYKEFEDEFKGQLSCLCEPLGSDGSTLTFKISLVDKQYYGLVEFNPSSYTVTCSCKKFESVGVLCMHALKVLNNNNILDLPSHYVLKRWTKYANDDMVSNRHQSVVKTFGEEHLTSRFSRVCHKAVTITAKSAFSKDALDIFDHELDKMMVDVENLLRNTPLDKEPEDENAVTGSRQDASETSKKKRGRKPLFKGDAVEKKQKKKAQPLSNSSNTVMPHQPLQRQTSEPSVRLMVEDSSHVPTYHQAGAVSYNNTITMPPPGLPGCTTFPPEPVMSTQETFTPSQSLFDQAMASQGVGSSNLTWCAPRGSVSVPIPVMQGQTNNFLGWTINPHNIPNICLPQRHLNQSVHPTITGQHQTAPRRLNFDINKGS</sequence>
<comment type="function">
    <text evidence="6">Putative transcription activator involved in regulating light control of development.</text>
</comment>
<keyword evidence="2 6" id="KW-0479">Metal-binding</keyword>
<evidence type="ECO:0000256" key="4">
    <source>
        <dbReference type="ARBA" id="ARBA00022833"/>
    </source>
</evidence>
<protein>
    <recommendedName>
        <fullName evidence="6">Protein FAR1-RELATED SEQUENCE</fullName>
    </recommendedName>
</protein>
<comment type="similarity">
    <text evidence="1 6">Belongs to the FHY3/FAR1 family.</text>
</comment>
<dbReference type="GO" id="GO:0008270">
    <property type="term" value="F:zinc ion binding"/>
    <property type="evidence" value="ECO:0007669"/>
    <property type="project" value="UniProtKB-UniRule"/>
</dbReference>
<dbReference type="AlphaFoldDB" id="A0A5P1EVF7"/>
<evidence type="ECO:0000256" key="3">
    <source>
        <dbReference type="ARBA" id="ARBA00022771"/>
    </source>
</evidence>
<evidence type="ECO:0000313" key="9">
    <source>
        <dbReference type="EMBL" id="ONK68100.1"/>
    </source>
</evidence>
<dbReference type="Pfam" id="PF04434">
    <property type="entry name" value="SWIM"/>
    <property type="match status" value="1"/>
</dbReference>
<dbReference type="InterPro" id="IPR006564">
    <property type="entry name" value="Znf_PMZ"/>
</dbReference>
<dbReference type="InterPro" id="IPR007527">
    <property type="entry name" value="Znf_SWIM"/>
</dbReference>
<dbReference type="EMBL" id="CM007385">
    <property type="protein sequence ID" value="ONK68100.1"/>
    <property type="molecule type" value="Genomic_DNA"/>
</dbReference>
<dbReference type="Proteomes" id="UP000243459">
    <property type="component" value="Chromosome 5"/>
</dbReference>
<evidence type="ECO:0000259" key="8">
    <source>
        <dbReference type="PROSITE" id="PS50966"/>
    </source>
</evidence>
<keyword evidence="3 5" id="KW-0863">Zinc-finger</keyword>
<dbReference type="PANTHER" id="PTHR31669">
    <property type="entry name" value="PROTEIN FAR1-RELATED SEQUENCE 10-RELATED"/>
    <property type="match status" value="1"/>
</dbReference>